<keyword evidence="1" id="KW-0472">Membrane</keyword>
<name>A0ABT3SMC3_9MYCO</name>
<gene>
    <name evidence="2" type="ORF">ORI27_28685</name>
</gene>
<dbReference type="RefSeq" id="WP_266000568.1">
    <property type="nucleotide sequence ID" value="NZ_JAPJDN010000045.1"/>
</dbReference>
<protein>
    <recommendedName>
        <fullName evidence="4">Carotenoid biosynthesis protein</fullName>
    </recommendedName>
</protein>
<sequence length="271" mass="29715">MTNLPYALEAHPFFSWVFTAVGAVFFVASAVWALTSSRRLSTAIPVLALAGGFIAALEEPWINTMIQLWYPRDSPLIAFIAMEHAQPLYVFLVYPGFVGLGAYVVYRSLVTHPDGRHLWRFFAGIVLLDLVFELPTTAAGVFYYYGDQPMQLVSNGWPFWAGPINAAGPLLAGWLMYRLVPVLSGARRIFVVVALPPLAYAGIYGAVGWPVYTLLKTDVPMAARWAAAVVTIALCVGTVAMIKLSLSRSADETVRFGDDAPHMAIDKAEQR</sequence>
<reference evidence="2 3" key="1">
    <citation type="submission" date="2022-11" db="EMBL/GenBank/DDBJ databases">
        <title>Mycobacterium sp. nov.</title>
        <authorList>
            <person name="Papic B."/>
            <person name="Spicic S."/>
            <person name="Duvnjak S."/>
        </authorList>
    </citation>
    <scope>NUCLEOTIDE SEQUENCE [LARGE SCALE GENOMIC DNA]</scope>
    <source>
        <strain evidence="2 3">CVI_P4</strain>
    </source>
</reference>
<feature type="transmembrane region" description="Helical" evidence="1">
    <location>
        <begin position="189"/>
        <end position="212"/>
    </location>
</feature>
<keyword evidence="3" id="KW-1185">Reference proteome</keyword>
<evidence type="ECO:0008006" key="4">
    <source>
        <dbReference type="Google" id="ProtNLM"/>
    </source>
</evidence>
<dbReference type="EMBL" id="JAPJDO010000045">
    <property type="protein sequence ID" value="MCX2940676.1"/>
    <property type="molecule type" value="Genomic_DNA"/>
</dbReference>
<feature type="transmembrane region" description="Helical" evidence="1">
    <location>
        <begin position="224"/>
        <end position="246"/>
    </location>
</feature>
<evidence type="ECO:0000256" key="1">
    <source>
        <dbReference type="SAM" id="Phobius"/>
    </source>
</evidence>
<organism evidence="2 3">
    <name type="scientific">Mycobacterium pinniadriaticum</name>
    <dbReference type="NCBI Taxonomy" id="2994102"/>
    <lineage>
        <taxon>Bacteria</taxon>
        <taxon>Bacillati</taxon>
        <taxon>Actinomycetota</taxon>
        <taxon>Actinomycetes</taxon>
        <taxon>Mycobacteriales</taxon>
        <taxon>Mycobacteriaceae</taxon>
        <taxon>Mycobacterium</taxon>
    </lineage>
</organism>
<keyword evidence="1" id="KW-0812">Transmembrane</keyword>
<comment type="caution">
    <text evidence="2">The sequence shown here is derived from an EMBL/GenBank/DDBJ whole genome shotgun (WGS) entry which is preliminary data.</text>
</comment>
<feature type="transmembrane region" description="Helical" evidence="1">
    <location>
        <begin position="157"/>
        <end position="177"/>
    </location>
</feature>
<feature type="transmembrane region" description="Helical" evidence="1">
    <location>
        <begin position="46"/>
        <end position="68"/>
    </location>
</feature>
<evidence type="ECO:0000313" key="3">
    <source>
        <dbReference type="Proteomes" id="UP001300745"/>
    </source>
</evidence>
<evidence type="ECO:0000313" key="2">
    <source>
        <dbReference type="EMBL" id="MCX2940676.1"/>
    </source>
</evidence>
<proteinExistence type="predicted"/>
<feature type="transmembrane region" description="Helical" evidence="1">
    <location>
        <begin position="88"/>
        <end position="106"/>
    </location>
</feature>
<dbReference type="Proteomes" id="UP001300745">
    <property type="component" value="Unassembled WGS sequence"/>
</dbReference>
<keyword evidence="1" id="KW-1133">Transmembrane helix</keyword>
<feature type="transmembrane region" description="Helical" evidence="1">
    <location>
        <begin position="118"/>
        <end position="145"/>
    </location>
</feature>
<accession>A0ABT3SMC3</accession>
<feature type="transmembrane region" description="Helical" evidence="1">
    <location>
        <begin position="13"/>
        <end position="34"/>
    </location>
</feature>